<dbReference type="GO" id="GO:0030089">
    <property type="term" value="C:phycobilisome"/>
    <property type="evidence" value="ECO:0007669"/>
    <property type="project" value="UniProtKB-UniRule"/>
</dbReference>
<sequence>MTIPAFTASLPLTARPSSFAACQPLTRPQSAPLTARRTSPRMAFSSIERVLTVDPVTANDDTSLVIHAIYKQVLGNAYLMQSEREELTATESQFVFTKDVRQFVRAVAKSNTYRSRFFEPVSQYRFIELAFKHLLGSAPVSKAEYAVAMAKYHQEGYDACIDWFIDSADYETDFGDFIVPYGIYKGIYKTNELFNRSVSMRYTPSSSDKGRSTLLQFCVLSGDSPSWLAISKALPPRTEGGTGYNISSSSASVPSNSNAPPRPVGVKIPGGVVFYD</sequence>
<comment type="similarity">
    <text evidence="9">Belongs to the phycobilisome linker protein family.</text>
</comment>
<dbReference type="AlphaFoldDB" id="A0A2V3IQY1"/>
<evidence type="ECO:0000313" key="12">
    <source>
        <dbReference type="EMBL" id="PXF44503.1"/>
    </source>
</evidence>
<dbReference type="EMBL" id="NBIV01000088">
    <property type="protein sequence ID" value="PXF44503.1"/>
    <property type="molecule type" value="Genomic_DNA"/>
</dbReference>
<keyword evidence="13" id="KW-1185">Reference proteome</keyword>
<dbReference type="STRING" id="448386.A0A2V3IQY1"/>
<keyword evidence="5" id="KW-0934">Plastid</keyword>
<protein>
    <submittedName>
        <fullName evidence="12">Phycobilisome 39 kDa linker polypeptide, phycocyanin-associated, rod</fullName>
    </submittedName>
</protein>
<dbReference type="InterPro" id="IPR038255">
    <property type="entry name" value="PBS_linker_sf"/>
</dbReference>
<evidence type="ECO:0000256" key="4">
    <source>
        <dbReference type="ARBA" id="ARBA00022549"/>
    </source>
</evidence>
<comment type="caution">
    <text evidence="12">The sequence shown here is derived from an EMBL/GenBank/DDBJ whole genome shotgun (WGS) entry which is preliminary data.</text>
</comment>
<dbReference type="PROSITE" id="PS51445">
    <property type="entry name" value="PBS_LINKER"/>
    <property type="match status" value="1"/>
</dbReference>
<dbReference type="Gene3D" id="1.10.3130.20">
    <property type="entry name" value="Phycobilisome linker domain"/>
    <property type="match status" value="1"/>
</dbReference>
<evidence type="ECO:0000256" key="9">
    <source>
        <dbReference type="PROSITE-ProRule" id="PRU00775"/>
    </source>
</evidence>
<gene>
    <name evidence="12" type="ORF">BWQ96_05681</name>
</gene>
<evidence type="ECO:0000256" key="1">
    <source>
        <dbReference type="ARBA" id="ARBA00004185"/>
    </source>
</evidence>
<dbReference type="OrthoDB" id="3544at2759"/>
<keyword evidence="4" id="KW-0042">Antenna complex</keyword>
<dbReference type="InterPro" id="IPR001297">
    <property type="entry name" value="PBS_linker_dom"/>
</dbReference>
<dbReference type="Proteomes" id="UP000247409">
    <property type="component" value="Unassembled WGS sequence"/>
</dbReference>
<proteinExistence type="inferred from homology"/>
<evidence type="ECO:0000313" key="13">
    <source>
        <dbReference type="Proteomes" id="UP000247409"/>
    </source>
</evidence>
<evidence type="ECO:0000256" key="7">
    <source>
        <dbReference type="ARBA" id="ARBA00023078"/>
    </source>
</evidence>
<reference evidence="12 13" key="1">
    <citation type="journal article" date="2018" name="Mol. Biol. Evol.">
        <title>Analysis of the draft genome of the red seaweed Gracilariopsis chorda provides insights into genome size evolution in Rhodophyta.</title>
        <authorList>
            <person name="Lee J."/>
            <person name="Yang E.C."/>
            <person name="Graf L."/>
            <person name="Yang J.H."/>
            <person name="Qiu H."/>
            <person name="Zel Zion U."/>
            <person name="Chan C.X."/>
            <person name="Stephens T.G."/>
            <person name="Weber A.P.M."/>
            <person name="Boo G.H."/>
            <person name="Boo S.M."/>
            <person name="Kim K.M."/>
            <person name="Shin Y."/>
            <person name="Jung M."/>
            <person name="Lee S.J."/>
            <person name="Yim H.S."/>
            <person name="Lee J.H."/>
            <person name="Bhattacharya D."/>
            <person name="Yoon H.S."/>
        </authorList>
    </citation>
    <scope>NUCLEOTIDE SEQUENCE [LARGE SCALE GENOMIC DNA]</scope>
    <source>
        <strain evidence="12 13">SKKU-2015</strain>
        <tissue evidence="12">Whole body</tissue>
    </source>
</reference>
<keyword evidence="3" id="KW-0602">Photosynthesis</keyword>
<evidence type="ECO:0000256" key="10">
    <source>
        <dbReference type="SAM" id="MobiDB-lite"/>
    </source>
</evidence>
<evidence type="ECO:0000259" key="11">
    <source>
        <dbReference type="PROSITE" id="PS51445"/>
    </source>
</evidence>
<keyword evidence="8" id="KW-0472">Membrane</keyword>
<evidence type="ECO:0000256" key="3">
    <source>
        <dbReference type="ARBA" id="ARBA00022531"/>
    </source>
</evidence>
<keyword evidence="2" id="KW-0150">Chloroplast</keyword>
<comment type="subcellular location">
    <subcellularLocation>
        <location evidence="1">Plastid</location>
        <location evidence="1">Chloroplast thylakoid membrane</location>
        <topology evidence="1">Peripheral membrane protein</topology>
        <orientation evidence="1">Stromal side</orientation>
    </subcellularLocation>
</comment>
<dbReference type="Pfam" id="PF00427">
    <property type="entry name" value="PBS_linker_poly"/>
    <property type="match status" value="1"/>
</dbReference>
<dbReference type="GO" id="GO:0015979">
    <property type="term" value="P:photosynthesis"/>
    <property type="evidence" value="ECO:0007669"/>
    <property type="project" value="UniProtKB-KW"/>
</dbReference>
<feature type="region of interest" description="Disordered" evidence="10">
    <location>
        <begin position="238"/>
        <end position="262"/>
    </location>
</feature>
<evidence type="ECO:0000256" key="8">
    <source>
        <dbReference type="ARBA" id="ARBA00023136"/>
    </source>
</evidence>
<organism evidence="12 13">
    <name type="scientific">Gracilariopsis chorda</name>
    <dbReference type="NCBI Taxonomy" id="448386"/>
    <lineage>
        <taxon>Eukaryota</taxon>
        <taxon>Rhodophyta</taxon>
        <taxon>Florideophyceae</taxon>
        <taxon>Rhodymeniophycidae</taxon>
        <taxon>Gracilariales</taxon>
        <taxon>Gracilariaceae</taxon>
        <taxon>Gracilariopsis</taxon>
    </lineage>
</organism>
<evidence type="ECO:0000256" key="5">
    <source>
        <dbReference type="ARBA" id="ARBA00022640"/>
    </source>
</evidence>
<feature type="domain" description="PBS-linker" evidence="11">
    <location>
        <begin position="31"/>
        <end position="209"/>
    </location>
</feature>
<keyword evidence="6 9" id="KW-0605">Phycobilisome</keyword>
<evidence type="ECO:0000256" key="2">
    <source>
        <dbReference type="ARBA" id="ARBA00022528"/>
    </source>
</evidence>
<accession>A0A2V3IQY1</accession>
<evidence type="ECO:0000256" key="6">
    <source>
        <dbReference type="ARBA" id="ARBA00022738"/>
    </source>
</evidence>
<name>A0A2V3IQY1_9FLOR</name>
<dbReference type="PANTHER" id="PTHR34011:SF6">
    <property type="entry name" value="PHYCOBILIPROTEIN APCE"/>
    <property type="match status" value="1"/>
</dbReference>
<keyword evidence="7" id="KW-0793">Thylakoid</keyword>
<dbReference type="PANTHER" id="PTHR34011">
    <property type="entry name" value="PHYCOBILISOME 32.1 KDA LINKER POLYPEPTIDE, PHYCOCYANIN-ASSOCIATED, ROD 2-RELATED"/>
    <property type="match status" value="1"/>
</dbReference>
<dbReference type="GO" id="GO:0009535">
    <property type="term" value="C:chloroplast thylakoid membrane"/>
    <property type="evidence" value="ECO:0007669"/>
    <property type="project" value="UniProtKB-SubCell"/>
</dbReference>
<feature type="compositionally biased region" description="Low complexity" evidence="10">
    <location>
        <begin position="247"/>
        <end position="259"/>
    </location>
</feature>